<keyword evidence="7" id="KW-0472">Membrane</keyword>
<keyword evidence="7" id="KW-1133">Transmembrane helix</keyword>
<comment type="pathway">
    <text evidence="1">Glycolipid biosynthesis; glycosylphosphatidylinositol-anchor biosynthesis.</text>
</comment>
<dbReference type="InParanoid" id="A0A1Y1NEH3"/>
<evidence type="ECO:0000313" key="11">
    <source>
        <dbReference type="EMBL" id="KAB0798431.1"/>
    </source>
</evidence>
<evidence type="ECO:0000256" key="4">
    <source>
        <dbReference type="ARBA" id="ARBA00022676"/>
    </source>
</evidence>
<dbReference type="EMBL" id="VVIM01000006">
    <property type="protein sequence ID" value="KAB0798431.1"/>
    <property type="molecule type" value="Genomic_DNA"/>
</dbReference>
<dbReference type="GO" id="GO:0017176">
    <property type="term" value="F:phosphatidylinositol N-acetylglucosaminyltransferase activity"/>
    <property type="evidence" value="ECO:0007669"/>
    <property type="project" value="UniProtKB-EC"/>
</dbReference>
<dbReference type="Pfam" id="PF08288">
    <property type="entry name" value="PIGA"/>
    <property type="match status" value="1"/>
</dbReference>
<feature type="domain" description="PIGA GPI anchor biosynthesis" evidence="9">
    <location>
        <begin position="42"/>
        <end position="131"/>
    </location>
</feature>
<dbReference type="FunCoup" id="A0A1Y1NEH3">
    <property type="interactions" value="623"/>
</dbReference>
<feature type="transmembrane region" description="Helical" evidence="7">
    <location>
        <begin position="392"/>
        <end position="413"/>
    </location>
</feature>
<evidence type="ECO:0000313" key="12">
    <source>
        <dbReference type="Proteomes" id="UP000327044"/>
    </source>
</evidence>
<evidence type="ECO:0000256" key="7">
    <source>
        <dbReference type="SAM" id="Phobius"/>
    </source>
</evidence>
<feature type="domain" description="Glycosyl transferase family 1" evidence="8">
    <location>
        <begin position="192"/>
        <end position="335"/>
    </location>
</feature>
<dbReference type="InterPro" id="IPR013234">
    <property type="entry name" value="PIGA_GPI_anchor_biosynthesis"/>
</dbReference>
<evidence type="ECO:0000256" key="1">
    <source>
        <dbReference type="ARBA" id="ARBA00004687"/>
    </source>
</evidence>
<evidence type="ECO:0000259" key="8">
    <source>
        <dbReference type="Pfam" id="PF00534"/>
    </source>
</evidence>
<protein>
    <recommendedName>
        <fullName evidence="2">phosphatidylinositol N-acetylglucosaminyltransferase</fullName>
        <ecNumber evidence="2">2.4.1.198</ecNumber>
    </recommendedName>
    <alternativeName>
        <fullName evidence="6">GlcNAc-PI synthesis protein</fullName>
    </alternativeName>
</protein>
<dbReference type="PANTHER" id="PTHR45871">
    <property type="entry name" value="N-ACETYLGLUCOSAMINYL-PHOSPHATIDYLINOSITOL BIOSYNTHETIC PROTEIN"/>
    <property type="match status" value="1"/>
</dbReference>
<dbReference type="Gene3D" id="3.40.50.2000">
    <property type="entry name" value="Glycogen Phosphorylase B"/>
    <property type="match status" value="2"/>
</dbReference>
<dbReference type="Proteomes" id="UP000327044">
    <property type="component" value="Unassembled WGS sequence"/>
</dbReference>
<evidence type="ECO:0000256" key="5">
    <source>
        <dbReference type="ARBA" id="ARBA00022679"/>
    </source>
</evidence>
<dbReference type="InterPro" id="IPR001296">
    <property type="entry name" value="Glyco_trans_1"/>
</dbReference>
<dbReference type="SUPFAM" id="SSF53756">
    <property type="entry name" value="UDP-Glycosyltransferase/glycogen phosphorylase"/>
    <property type="match status" value="1"/>
</dbReference>
<dbReference type="EMBL" id="GEZM01004857">
    <property type="protein sequence ID" value="JAV96292.1"/>
    <property type="molecule type" value="Transcribed_RNA"/>
</dbReference>
<accession>A0A1Y1NEH3</accession>
<evidence type="ECO:0000256" key="3">
    <source>
        <dbReference type="ARBA" id="ARBA00022502"/>
    </source>
</evidence>
<keyword evidence="7" id="KW-0812">Transmembrane</keyword>
<dbReference type="OrthoDB" id="734129at2759"/>
<dbReference type="AlphaFoldDB" id="A0A1Y1NEH3"/>
<dbReference type="EC" id="2.4.1.198" evidence="2"/>
<reference evidence="11 12" key="2">
    <citation type="journal article" date="2018" name="Elife">
        <title>Firefly genomes illuminate parallel origins of bioluminescence in beetles.</title>
        <authorList>
            <person name="Fallon T.R."/>
            <person name="Lower S.E."/>
            <person name="Chang C.H."/>
            <person name="Bessho-Uehara M."/>
            <person name="Martin G.J."/>
            <person name="Bewick A.J."/>
            <person name="Behringer M."/>
            <person name="Debat H.J."/>
            <person name="Wong I."/>
            <person name="Day J.C."/>
            <person name="Suvorov A."/>
            <person name="Silva C.J."/>
            <person name="Stanger-Hall K.F."/>
            <person name="Hall D.W."/>
            <person name="Schmitz R.J."/>
            <person name="Nelson D.R."/>
            <person name="Lewis S.M."/>
            <person name="Shigenobu S."/>
            <person name="Bybee S.M."/>
            <person name="Larracuente A.M."/>
            <person name="Oba Y."/>
            <person name="Weng J.K."/>
        </authorList>
    </citation>
    <scope>NUCLEOTIDE SEQUENCE [LARGE SCALE GENOMIC DNA]</scope>
    <source>
        <strain evidence="11">1611_PpyrPB1</strain>
        <tissue evidence="11">Whole body</tissue>
    </source>
</reference>
<keyword evidence="4" id="KW-0328">Glycosyltransferase</keyword>
<name>A0A1Y1NEH3_PHOPY</name>
<dbReference type="FunFam" id="3.40.50.2000:FF:000026">
    <property type="entry name" value="Phosphatidylinositol N-acetylglucosaminyltransferase subunit A"/>
    <property type="match status" value="1"/>
</dbReference>
<gene>
    <name evidence="11" type="ORF">PPYR_09424</name>
</gene>
<reference evidence="10" key="1">
    <citation type="journal article" date="2016" name="Sci. Rep.">
        <title>Molecular characterization of firefly nuptial gifts: a multi-omics approach sheds light on postcopulatory sexual selection.</title>
        <authorList>
            <person name="Al-Wathiqui N."/>
            <person name="Fallon T.R."/>
            <person name="South A."/>
            <person name="Weng J.K."/>
            <person name="Lewis S.M."/>
        </authorList>
    </citation>
    <scope>NUCLEOTIDE SEQUENCE</scope>
</reference>
<organism evidence="10">
    <name type="scientific">Photinus pyralis</name>
    <name type="common">Common eastern firefly</name>
    <name type="synonym">Lampyris pyralis</name>
    <dbReference type="NCBI Taxonomy" id="7054"/>
    <lineage>
        <taxon>Eukaryota</taxon>
        <taxon>Metazoa</taxon>
        <taxon>Ecdysozoa</taxon>
        <taxon>Arthropoda</taxon>
        <taxon>Hexapoda</taxon>
        <taxon>Insecta</taxon>
        <taxon>Pterygota</taxon>
        <taxon>Neoptera</taxon>
        <taxon>Endopterygota</taxon>
        <taxon>Coleoptera</taxon>
        <taxon>Polyphaga</taxon>
        <taxon>Elateriformia</taxon>
        <taxon>Elateroidea</taxon>
        <taxon>Lampyridae</taxon>
        <taxon>Lampyrinae</taxon>
        <taxon>Photinus</taxon>
    </lineage>
</organism>
<dbReference type="PANTHER" id="PTHR45871:SF1">
    <property type="entry name" value="PHOSPHATIDYLINOSITOL N-ACETYLGLUCOSAMINYLTRANSFERASE SUBUNIT A"/>
    <property type="match status" value="1"/>
</dbReference>
<dbReference type="GO" id="GO:0000506">
    <property type="term" value="C:glycosylphosphatidylinositol-N-acetylglucosaminyltransferase (GPI-GnT) complex"/>
    <property type="evidence" value="ECO:0007669"/>
    <property type="project" value="TreeGrafter"/>
</dbReference>
<keyword evidence="5" id="KW-0808">Transferase</keyword>
<evidence type="ECO:0000256" key="2">
    <source>
        <dbReference type="ARBA" id="ARBA00012420"/>
    </source>
</evidence>
<dbReference type="GO" id="GO:0006506">
    <property type="term" value="P:GPI anchor biosynthetic process"/>
    <property type="evidence" value="ECO:0007669"/>
    <property type="project" value="UniProtKB-KW"/>
</dbReference>
<evidence type="ECO:0000259" key="9">
    <source>
        <dbReference type="Pfam" id="PF08288"/>
    </source>
</evidence>
<sequence length="435" mass="49379">MTRCICMVSDFFYPNIGGVEEHIFNLSQCLMSNGNKVVVITHSYGNRKGVRYMSNGLKVYYIPIKVMYNQCVLPTYFCNIPIIRYIYIRERVDIVHSHSAFSTLAHEGLLVGNLMGLKTVFTDHSLLGFCDVSSILINILLTMALSACNHCICVSHTGKENTVLRANTKIDNVSVIPNSVDTQMFHPIPELRSKDNVTIIVLSRMVYRKGIDLVIQIIEKICPKYPEINFLIGGDGPKRVLLEELREQRGFHNRVRLLGTVEHSEVKYVLNKGHIFLNCSLTEAYCMAIVEAVSCGLLVVSTNVGGIPEVLPKDLLYLTKPEVPELIKGIESALHVVKSGQFVCPYKLNLRVKGMYDWRNIASRVEKVYDLISFKKKRTLKQTFQCYLSSGVWPFLVVVALAHLMLIILDIFVPRENIDICRNYPSETRKQIKKD</sequence>
<reference evidence="11" key="3">
    <citation type="submission" date="2019-08" db="EMBL/GenBank/DDBJ databases">
        <authorList>
            <consortium name="Photinus pyralis genome working group"/>
            <person name="Fallon T.R."/>
            <person name="Sander Lower S.E."/>
            <person name="Weng J.-K."/>
        </authorList>
    </citation>
    <scope>NUCLEOTIDE SEQUENCE</scope>
    <source>
        <strain evidence="11">1611_PpyrPB1</strain>
        <tissue evidence="11">Whole body</tissue>
    </source>
</reference>
<proteinExistence type="predicted"/>
<evidence type="ECO:0000313" key="10">
    <source>
        <dbReference type="EMBL" id="JAV96292.1"/>
    </source>
</evidence>
<keyword evidence="12" id="KW-1185">Reference proteome</keyword>
<dbReference type="Pfam" id="PF00534">
    <property type="entry name" value="Glycos_transf_1"/>
    <property type="match status" value="1"/>
</dbReference>
<keyword evidence="3" id="KW-0337">GPI-anchor biosynthesis</keyword>
<evidence type="ECO:0000256" key="6">
    <source>
        <dbReference type="ARBA" id="ARBA00032160"/>
    </source>
</evidence>